<keyword evidence="2" id="KW-0479">Metal-binding</keyword>
<gene>
    <name evidence="6" type="ORF">ACFO3A_14985</name>
</gene>
<accession>A0ABV9GZA6</accession>
<evidence type="ECO:0000256" key="5">
    <source>
        <dbReference type="ARBA" id="ARBA00023277"/>
    </source>
</evidence>
<name>A0ABV9GZA6_9BURK</name>
<evidence type="ECO:0000313" key="7">
    <source>
        <dbReference type="Proteomes" id="UP001595967"/>
    </source>
</evidence>
<dbReference type="InterPro" id="IPR011330">
    <property type="entry name" value="Glyco_hydro/deAcase_b/a-brl"/>
</dbReference>
<keyword evidence="3" id="KW-0378">Hydrolase</keyword>
<dbReference type="RefSeq" id="WP_377728038.1">
    <property type="nucleotide sequence ID" value="NZ_JBHSEW010000018.1"/>
</dbReference>
<reference evidence="7" key="1">
    <citation type="journal article" date="2019" name="Int. J. Syst. Evol. Microbiol.">
        <title>The Global Catalogue of Microorganisms (GCM) 10K type strain sequencing project: providing services to taxonomists for standard genome sequencing and annotation.</title>
        <authorList>
            <consortium name="The Broad Institute Genomics Platform"/>
            <consortium name="The Broad Institute Genome Sequencing Center for Infectious Disease"/>
            <person name="Wu L."/>
            <person name="Ma J."/>
        </authorList>
    </citation>
    <scope>NUCLEOTIDE SEQUENCE [LARGE SCALE GENOMIC DNA]</scope>
    <source>
        <strain evidence="7">JCM 11650</strain>
    </source>
</reference>
<evidence type="ECO:0000256" key="2">
    <source>
        <dbReference type="ARBA" id="ARBA00022723"/>
    </source>
</evidence>
<protein>
    <submittedName>
        <fullName evidence="6">ChbG/HpnK family deacetylase</fullName>
    </submittedName>
</protein>
<dbReference type="EMBL" id="JBHSEW010000018">
    <property type="protein sequence ID" value="MFC4623501.1"/>
    <property type="molecule type" value="Genomic_DNA"/>
</dbReference>
<dbReference type="SUPFAM" id="SSF88713">
    <property type="entry name" value="Glycoside hydrolase/deacetylase"/>
    <property type="match status" value="1"/>
</dbReference>
<evidence type="ECO:0000256" key="1">
    <source>
        <dbReference type="ARBA" id="ARBA00001946"/>
    </source>
</evidence>
<dbReference type="Gene3D" id="3.20.20.370">
    <property type="entry name" value="Glycoside hydrolase/deacetylase"/>
    <property type="match status" value="1"/>
</dbReference>
<comment type="caution">
    <text evidence="6">The sequence shown here is derived from an EMBL/GenBank/DDBJ whole genome shotgun (WGS) entry which is preliminary data.</text>
</comment>
<keyword evidence="5" id="KW-0119">Carbohydrate metabolism</keyword>
<evidence type="ECO:0000256" key="4">
    <source>
        <dbReference type="ARBA" id="ARBA00022842"/>
    </source>
</evidence>
<organism evidence="6 7">
    <name type="scientific">Comamonas nitrativorans</name>
    <dbReference type="NCBI Taxonomy" id="108437"/>
    <lineage>
        <taxon>Bacteria</taxon>
        <taxon>Pseudomonadati</taxon>
        <taxon>Pseudomonadota</taxon>
        <taxon>Betaproteobacteria</taxon>
        <taxon>Burkholderiales</taxon>
        <taxon>Comamonadaceae</taxon>
        <taxon>Comamonas</taxon>
    </lineage>
</organism>
<keyword evidence="7" id="KW-1185">Reference proteome</keyword>
<dbReference type="InterPro" id="IPR006879">
    <property type="entry name" value="YdjC-like"/>
</dbReference>
<dbReference type="PANTHER" id="PTHR31609:SF1">
    <property type="entry name" value="CARBOHYDRATE DEACETYLASE"/>
    <property type="match status" value="1"/>
</dbReference>
<keyword evidence="4" id="KW-0460">Magnesium</keyword>
<dbReference type="PANTHER" id="PTHR31609">
    <property type="entry name" value="YDJC DEACETYLASE FAMILY MEMBER"/>
    <property type="match status" value="1"/>
</dbReference>
<comment type="cofactor">
    <cofactor evidence="1">
        <name>Mg(2+)</name>
        <dbReference type="ChEBI" id="CHEBI:18420"/>
    </cofactor>
</comment>
<dbReference type="Pfam" id="PF04794">
    <property type="entry name" value="YdjC"/>
    <property type="match status" value="1"/>
</dbReference>
<evidence type="ECO:0000256" key="3">
    <source>
        <dbReference type="ARBA" id="ARBA00022801"/>
    </source>
</evidence>
<proteinExistence type="predicted"/>
<dbReference type="Proteomes" id="UP001595967">
    <property type="component" value="Unassembled WGS sequence"/>
</dbReference>
<dbReference type="CDD" id="cd10807">
    <property type="entry name" value="YdjC_like_3"/>
    <property type="match status" value="1"/>
</dbReference>
<evidence type="ECO:0000313" key="6">
    <source>
        <dbReference type="EMBL" id="MFC4623501.1"/>
    </source>
</evidence>
<sequence length="278" mass="30517">MTATAATTRPILLCVDDYALHPLIDHAVLQLASKGRISATSCMATSPRWHTAAQDLKPLRPHLAVGLHFNLTESHGGMYRALTLKQAIAQAYLGRWTQAQWQAVWREQLDAFEAAMGTPPDFIDGHQHVHQLPGVRQALLAEITARYAAHERPWLRSTAPAGWLWSYAKACIIAALGGWAATRLWRHAGLALNHGFAGVYGFDAPTPAAYRQHMQSWLRQVQPGSLIMCHPAAGVVEGDAIGQQRPRECAYLLGDDFVADLQAGGWHIHQGAQLPINQ</sequence>